<dbReference type="GO" id="GO:0005886">
    <property type="term" value="C:plasma membrane"/>
    <property type="evidence" value="ECO:0007669"/>
    <property type="project" value="TreeGrafter"/>
</dbReference>
<evidence type="ECO:0000313" key="6">
    <source>
        <dbReference type="Proteomes" id="UP000800035"/>
    </source>
</evidence>
<keyword evidence="2 5" id="KW-0378">Hydrolase</keyword>
<feature type="signal peptide" evidence="3">
    <location>
        <begin position="1"/>
        <end position="22"/>
    </location>
</feature>
<feature type="domain" description="Carboxylesterase type B" evidence="4">
    <location>
        <begin position="28"/>
        <end position="154"/>
    </location>
</feature>
<evidence type="ECO:0000259" key="4">
    <source>
        <dbReference type="Pfam" id="PF00135"/>
    </source>
</evidence>
<dbReference type="InterPro" id="IPR050654">
    <property type="entry name" value="AChE-related_enzymes"/>
</dbReference>
<dbReference type="InterPro" id="IPR029058">
    <property type="entry name" value="AB_hydrolase_fold"/>
</dbReference>
<evidence type="ECO:0000256" key="2">
    <source>
        <dbReference type="ARBA" id="ARBA00022801"/>
    </source>
</evidence>
<dbReference type="GO" id="GO:0006581">
    <property type="term" value="P:acetylcholine catabolic process"/>
    <property type="evidence" value="ECO:0007669"/>
    <property type="project" value="TreeGrafter"/>
</dbReference>
<reference evidence="5" key="1">
    <citation type="journal article" date="2020" name="Stud. Mycol.">
        <title>101 Dothideomycetes genomes: a test case for predicting lifestyles and emergence of pathogens.</title>
        <authorList>
            <person name="Haridas S."/>
            <person name="Albert R."/>
            <person name="Binder M."/>
            <person name="Bloem J."/>
            <person name="Labutti K."/>
            <person name="Salamov A."/>
            <person name="Andreopoulos B."/>
            <person name="Baker S."/>
            <person name="Barry K."/>
            <person name="Bills G."/>
            <person name="Bluhm B."/>
            <person name="Cannon C."/>
            <person name="Castanera R."/>
            <person name="Culley D."/>
            <person name="Daum C."/>
            <person name="Ezra D."/>
            <person name="Gonzalez J."/>
            <person name="Henrissat B."/>
            <person name="Kuo A."/>
            <person name="Liang C."/>
            <person name="Lipzen A."/>
            <person name="Lutzoni F."/>
            <person name="Magnuson J."/>
            <person name="Mondo S."/>
            <person name="Nolan M."/>
            <person name="Ohm R."/>
            <person name="Pangilinan J."/>
            <person name="Park H.-J."/>
            <person name="Ramirez L."/>
            <person name="Alfaro M."/>
            <person name="Sun H."/>
            <person name="Tritt A."/>
            <person name="Yoshinaga Y."/>
            <person name="Zwiers L.-H."/>
            <person name="Turgeon B."/>
            <person name="Goodwin S."/>
            <person name="Spatafora J."/>
            <person name="Crous P."/>
            <person name="Grigoriev I."/>
        </authorList>
    </citation>
    <scope>NUCLEOTIDE SEQUENCE</scope>
    <source>
        <strain evidence="5">CBS 675.92</strain>
    </source>
</reference>
<sequence length="438" mass="47992">MQTFLSTAFATSLLFLSNRTSAESSTHTATIDSGAIIGTATSFPSAATAVNQFLGAPFVGPPKRFSLPQKSEPWIEPLKNKEKSPTCIQQYNYPDPGRNWTIQFFNNPEDPPKEIMVWIYGGGLYMSFASHPYYDGSRFAAYEDIIVVAVNYRTNDWVQRNIHTFGGDPSKVTLFGEISPRNSTPPFRAAVLQSGQLSYRGFPTIGLGYPNSTESWEALVKGLNCTGDALACVQKAPATTIKHIIKHQANNFWPVYNNKSLGRVLEFGVNSMTFYLERFLGRDADPRLVSAIREAYPCDDALSAIEMYVSYQCAAALVANDTAVAFNATFPNSQHFNGAIGGAYHASEISIVFSTNPIPNTMVREYFTSNFMHSTWARFAKDPVAGLGWNKVGSGGEYLDGAVDLDVGVIGEDGLRVVRQSDVDGRCGIWAGLLKRGL</sequence>
<dbReference type="Proteomes" id="UP000800035">
    <property type="component" value="Unassembled WGS sequence"/>
</dbReference>
<proteinExistence type="inferred from homology"/>
<dbReference type="Gene3D" id="3.40.50.1820">
    <property type="entry name" value="alpha/beta hydrolase"/>
    <property type="match status" value="2"/>
</dbReference>
<feature type="chain" id="PRO_5025338084" evidence="3">
    <location>
        <begin position="23"/>
        <end position="438"/>
    </location>
</feature>
<gene>
    <name evidence="5" type="ORF">CC80DRAFT_518851</name>
</gene>
<comment type="similarity">
    <text evidence="1">Belongs to the type-B carboxylesterase/lipase family.</text>
</comment>
<keyword evidence="3" id="KW-0732">Signal</keyword>
<dbReference type="OrthoDB" id="408631at2759"/>
<dbReference type="PANTHER" id="PTHR43918">
    <property type="entry name" value="ACETYLCHOLINESTERASE"/>
    <property type="match status" value="1"/>
</dbReference>
<evidence type="ECO:0000313" key="5">
    <source>
        <dbReference type="EMBL" id="KAF1952365.1"/>
    </source>
</evidence>
<protein>
    <submittedName>
        <fullName evidence="5">Alpha/beta-hydrolase</fullName>
    </submittedName>
</protein>
<organism evidence="5 6">
    <name type="scientific">Byssothecium circinans</name>
    <dbReference type="NCBI Taxonomy" id="147558"/>
    <lineage>
        <taxon>Eukaryota</taxon>
        <taxon>Fungi</taxon>
        <taxon>Dikarya</taxon>
        <taxon>Ascomycota</taxon>
        <taxon>Pezizomycotina</taxon>
        <taxon>Dothideomycetes</taxon>
        <taxon>Pleosporomycetidae</taxon>
        <taxon>Pleosporales</taxon>
        <taxon>Massarineae</taxon>
        <taxon>Massarinaceae</taxon>
        <taxon>Byssothecium</taxon>
    </lineage>
</organism>
<feature type="domain" description="Carboxylesterase type B" evidence="4">
    <location>
        <begin position="156"/>
        <end position="179"/>
    </location>
</feature>
<dbReference type="InterPro" id="IPR002018">
    <property type="entry name" value="CarbesteraseB"/>
</dbReference>
<dbReference type="PANTHER" id="PTHR43918:SF4">
    <property type="entry name" value="CARBOXYLIC ESTER HYDROLASE"/>
    <property type="match status" value="1"/>
</dbReference>
<evidence type="ECO:0000256" key="3">
    <source>
        <dbReference type="SAM" id="SignalP"/>
    </source>
</evidence>
<dbReference type="GO" id="GO:0003990">
    <property type="term" value="F:acetylcholinesterase activity"/>
    <property type="evidence" value="ECO:0007669"/>
    <property type="project" value="TreeGrafter"/>
</dbReference>
<dbReference type="AlphaFoldDB" id="A0A6A5THY4"/>
<dbReference type="GO" id="GO:0019695">
    <property type="term" value="P:choline metabolic process"/>
    <property type="evidence" value="ECO:0007669"/>
    <property type="project" value="TreeGrafter"/>
</dbReference>
<keyword evidence="6" id="KW-1185">Reference proteome</keyword>
<name>A0A6A5THY4_9PLEO</name>
<accession>A0A6A5THY4</accession>
<dbReference type="EMBL" id="ML977011">
    <property type="protein sequence ID" value="KAF1952365.1"/>
    <property type="molecule type" value="Genomic_DNA"/>
</dbReference>
<dbReference type="Pfam" id="PF00135">
    <property type="entry name" value="COesterase"/>
    <property type="match status" value="2"/>
</dbReference>
<dbReference type="SUPFAM" id="SSF53474">
    <property type="entry name" value="alpha/beta-Hydrolases"/>
    <property type="match status" value="1"/>
</dbReference>
<evidence type="ECO:0000256" key="1">
    <source>
        <dbReference type="ARBA" id="ARBA00005964"/>
    </source>
</evidence>